<dbReference type="RefSeq" id="WP_377982784.1">
    <property type="nucleotide sequence ID" value="NZ_JBBKXZ010000001.1"/>
</dbReference>
<name>A0ABW6DAG8_9BACT</name>
<evidence type="ECO:0000313" key="2">
    <source>
        <dbReference type="EMBL" id="MFD3393906.1"/>
    </source>
</evidence>
<keyword evidence="3" id="KW-1185">Reference proteome</keyword>
<protein>
    <recommendedName>
        <fullName evidence="4">CCDC81-like prokaryotic HU domain-containing protein</fullName>
    </recommendedName>
</protein>
<reference evidence="2 3" key="1">
    <citation type="submission" date="2024-03" db="EMBL/GenBank/DDBJ databases">
        <title>Aquirufa genome sequencing.</title>
        <authorList>
            <person name="Pitt A."/>
            <person name="Hahn M.W."/>
        </authorList>
    </citation>
    <scope>NUCLEOTIDE SEQUENCE [LARGE SCALE GENOMIC DNA]</scope>
    <source>
        <strain evidence="2 3">OSTEICH-129V</strain>
    </source>
</reference>
<evidence type="ECO:0000256" key="1">
    <source>
        <dbReference type="SAM" id="Phobius"/>
    </source>
</evidence>
<keyword evidence="1" id="KW-0812">Transmembrane</keyword>
<evidence type="ECO:0000313" key="3">
    <source>
        <dbReference type="Proteomes" id="UP001598138"/>
    </source>
</evidence>
<feature type="transmembrane region" description="Helical" evidence="1">
    <location>
        <begin position="213"/>
        <end position="232"/>
    </location>
</feature>
<comment type="caution">
    <text evidence="2">The sequence shown here is derived from an EMBL/GenBank/DDBJ whole genome shotgun (WGS) entry which is preliminary data.</text>
</comment>
<organism evidence="2 3">
    <name type="scientific">Aquirufa avitistagni</name>
    <dbReference type="NCBI Taxonomy" id="3104728"/>
    <lineage>
        <taxon>Bacteria</taxon>
        <taxon>Pseudomonadati</taxon>
        <taxon>Bacteroidota</taxon>
        <taxon>Cytophagia</taxon>
        <taxon>Cytophagales</taxon>
        <taxon>Flectobacillaceae</taxon>
        <taxon>Aquirufa</taxon>
    </lineage>
</organism>
<sequence>MSQLFSVLSEEEKQHIQKRVAGMLQETEDKVAELFPVWEAIILGGLLKLVRNRIRFNALYNFILQKPIPVESIEAYVGKTTDEYDVDAIMRFGEGMMSILVPDKKSAIAMLLSRDLGCKSSSVLKGLTLFFGFYGYKLKQTDYPALKDWKTYSAFYLGMKSDFNALCSGKVQYTISDILLLSDILKVDPMVTYVDDSESHVDASTGLLQRITLPMMLSVVGVILLGGFVIWYTTFRTLEDEDNVAETEEIIPIDSLTKLNDSLTQAVLDSNRLKADSLTTLVWPDGKPFDLPKTSVLVPVHQFLLDSTQKETTEFSVGELQFDAQSDLLLQPNDLVFKRLAEGLYTFKNVHVKWVVNSGKDDRASLKRGFVLKNRLVGEGVAPGRIEVKSSDPSVSFSGGEAQVYLLLIK</sequence>
<gene>
    <name evidence="2" type="ORF">U0R10_04675</name>
</gene>
<keyword evidence="1" id="KW-0472">Membrane</keyword>
<dbReference type="Proteomes" id="UP001598138">
    <property type="component" value="Unassembled WGS sequence"/>
</dbReference>
<keyword evidence="1" id="KW-1133">Transmembrane helix</keyword>
<accession>A0ABW6DAG8</accession>
<evidence type="ECO:0008006" key="4">
    <source>
        <dbReference type="Google" id="ProtNLM"/>
    </source>
</evidence>
<proteinExistence type="predicted"/>
<dbReference type="EMBL" id="JBBKXZ010000001">
    <property type="protein sequence ID" value="MFD3393906.1"/>
    <property type="molecule type" value="Genomic_DNA"/>
</dbReference>